<keyword evidence="2" id="KW-1185">Reference proteome</keyword>
<gene>
    <name evidence="1" type="ORF">GCM10011507_07190</name>
</gene>
<comment type="caution">
    <text evidence="1">The sequence shown here is derived from an EMBL/GenBank/DDBJ whole genome shotgun (WGS) entry which is preliminary data.</text>
</comment>
<name>A0A916RIY2_9BACT</name>
<evidence type="ECO:0000313" key="2">
    <source>
        <dbReference type="Proteomes" id="UP000648801"/>
    </source>
</evidence>
<evidence type="ECO:0000313" key="1">
    <source>
        <dbReference type="EMBL" id="GGA58364.1"/>
    </source>
</evidence>
<dbReference type="AlphaFoldDB" id="A0A916RIY2"/>
<dbReference type="EMBL" id="BMJB01000001">
    <property type="protein sequence ID" value="GGA58364.1"/>
    <property type="molecule type" value="Genomic_DNA"/>
</dbReference>
<dbReference type="Proteomes" id="UP000648801">
    <property type="component" value="Unassembled WGS sequence"/>
</dbReference>
<accession>A0A916RIY2</accession>
<organism evidence="1 2">
    <name type="scientific">Edaphobacter acidisoli</name>
    <dbReference type="NCBI Taxonomy" id="2040573"/>
    <lineage>
        <taxon>Bacteria</taxon>
        <taxon>Pseudomonadati</taxon>
        <taxon>Acidobacteriota</taxon>
        <taxon>Terriglobia</taxon>
        <taxon>Terriglobales</taxon>
        <taxon>Acidobacteriaceae</taxon>
        <taxon>Edaphobacter</taxon>
    </lineage>
</organism>
<sequence>MRASLRRDVARHPNDFIVFATEAGALEFFAQHRASVEVETDPRMIERGVLGYSQGKTVVVVPWLTTARF</sequence>
<proteinExistence type="predicted"/>
<reference evidence="1" key="2">
    <citation type="submission" date="2020-09" db="EMBL/GenBank/DDBJ databases">
        <authorList>
            <person name="Sun Q."/>
            <person name="Zhou Y."/>
        </authorList>
    </citation>
    <scope>NUCLEOTIDE SEQUENCE</scope>
    <source>
        <strain evidence="1">CGMCC 1.15447</strain>
    </source>
</reference>
<reference evidence="1" key="1">
    <citation type="journal article" date="2014" name="Int. J. Syst. Evol. Microbiol.">
        <title>Complete genome sequence of Corynebacterium casei LMG S-19264T (=DSM 44701T), isolated from a smear-ripened cheese.</title>
        <authorList>
            <consortium name="US DOE Joint Genome Institute (JGI-PGF)"/>
            <person name="Walter F."/>
            <person name="Albersmeier A."/>
            <person name="Kalinowski J."/>
            <person name="Ruckert C."/>
        </authorList>
    </citation>
    <scope>NUCLEOTIDE SEQUENCE</scope>
    <source>
        <strain evidence="1">CGMCC 1.15447</strain>
    </source>
</reference>
<protein>
    <submittedName>
        <fullName evidence="1">Uncharacterized protein</fullName>
    </submittedName>
</protein>